<proteinExistence type="predicted"/>
<dbReference type="AlphaFoldDB" id="A0A0F9FF27"/>
<gene>
    <name evidence="1" type="ORF">LCGC14_1959120</name>
</gene>
<sequence length="54" mass="6536">MKYEFEGYNPFIRQMRTDKGWRVEIDVSQDQYDIIKELPKLEGVNLKVTIEENE</sequence>
<accession>A0A0F9FF27</accession>
<dbReference type="EMBL" id="LAZR01021530">
    <property type="protein sequence ID" value="KKL84999.1"/>
    <property type="molecule type" value="Genomic_DNA"/>
</dbReference>
<comment type="caution">
    <text evidence="1">The sequence shown here is derived from an EMBL/GenBank/DDBJ whole genome shotgun (WGS) entry which is preliminary data.</text>
</comment>
<evidence type="ECO:0000313" key="1">
    <source>
        <dbReference type="EMBL" id="KKL84999.1"/>
    </source>
</evidence>
<organism evidence="1">
    <name type="scientific">marine sediment metagenome</name>
    <dbReference type="NCBI Taxonomy" id="412755"/>
    <lineage>
        <taxon>unclassified sequences</taxon>
        <taxon>metagenomes</taxon>
        <taxon>ecological metagenomes</taxon>
    </lineage>
</organism>
<reference evidence="1" key="1">
    <citation type="journal article" date="2015" name="Nature">
        <title>Complex archaea that bridge the gap between prokaryotes and eukaryotes.</title>
        <authorList>
            <person name="Spang A."/>
            <person name="Saw J.H."/>
            <person name="Jorgensen S.L."/>
            <person name="Zaremba-Niedzwiedzka K."/>
            <person name="Martijn J."/>
            <person name="Lind A.E."/>
            <person name="van Eijk R."/>
            <person name="Schleper C."/>
            <person name="Guy L."/>
            <person name="Ettema T.J."/>
        </authorList>
    </citation>
    <scope>NUCLEOTIDE SEQUENCE</scope>
</reference>
<name>A0A0F9FF27_9ZZZZ</name>
<protein>
    <submittedName>
        <fullName evidence="1">Uncharacterized protein</fullName>
    </submittedName>
</protein>